<protein>
    <submittedName>
        <fullName evidence="2">Zinc-binding alcohol dehydrogenase</fullName>
    </submittedName>
</protein>
<comment type="caution">
    <text evidence="2">The sequence shown here is derived from an EMBL/GenBank/DDBJ whole genome shotgun (WGS) entry which is preliminary data.</text>
</comment>
<dbReference type="InterPro" id="IPR052733">
    <property type="entry name" value="Chloroplast_QOR"/>
</dbReference>
<accession>A0A2K3USX3</accession>
<dbReference type="GO" id="GO:0016491">
    <property type="term" value="F:oxidoreductase activity"/>
    <property type="evidence" value="ECO:0007669"/>
    <property type="project" value="InterPro"/>
</dbReference>
<dbReference type="SMART" id="SM00829">
    <property type="entry name" value="PKS_ER"/>
    <property type="match status" value="1"/>
</dbReference>
<evidence type="ECO:0000259" key="1">
    <source>
        <dbReference type="SMART" id="SM00829"/>
    </source>
</evidence>
<evidence type="ECO:0000313" key="3">
    <source>
        <dbReference type="Proteomes" id="UP000236379"/>
    </source>
</evidence>
<name>A0A2K3USX3_9DEIO</name>
<dbReference type="InterPro" id="IPR013154">
    <property type="entry name" value="ADH-like_N"/>
</dbReference>
<evidence type="ECO:0000313" key="2">
    <source>
        <dbReference type="EMBL" id="PNY79641.1"/>
    </source>
</evidence>
<dbReference type="Gene3D" id="3.40.50.720">
    <property type="entry name" value="NAD(P)-binding Rossmann-like Domain"/>
    <property type="match status" value="1"/>
</dbReference>
<reference evidence="2 3" key="1">
    <citation type="submission" date="2018-01" db="EMBL/GenBank/DDBJ databases">
        <title>Deinococcus koreensis sp. nov., a radiation-resistant bacterium isolated from river water.</title>
        <authorList>
            <person name="Choi A."/>
        </authorList>
    </citation>
    <scope>NUCLEOTIDE SEQUENCE [LARGE SCALE GENOMIC DNA]</scope>
    <source>
        <strain evidence="2 3">SJW1-2</strain>
    </source>
</reference>
<dbReference type="OrthoDB" id="9792162at2"/>
<dbReference type="RefSeq" id="WP_103313625.1">
    <property type="nucleotide sequence ID" value="NZ_PPPD01000002.1"/>
</dbReference>
<sequence length="321" mass="33647">MRAARFHRFGDPGVLQLDEVAWPAPRRDEVLIRVHASSINGTDLNLRGGGLGLLMASQLPFTPGFDVAGEVVGCGPQVTAFRPGDRVYSLLGHRGGGAAEYVAVRQSRVGMAPQGTDLVSAAAVPLSGLTALQALRGEGRLQPGRTGVRVLVYGASGGIGAFAVQLARILGAHVTGVARPAKLDYVRSLGADVVLSTEELDWTAAHEPWDVILDSPPALSFEQVRPALGDQGTLVSVRGLPNRLSDAAAMLGRGGPRFASVRTAERGLDLAFLSRLIESGELKIPVDRVFALDDIQAAHRYAEGTEVRGKVVVSVVEGGGS</sequence>
<gene>
    <name evidence="2" type="ORF">CVO96_16885</name>
</gene>
<organism evidence="2 3">
    <name type="scientific">Deinococcus koreensis</name>
    <dbReference type="NCBI Taxonomy" id="2054903"/>
    <lineage>
        <taxon>Bacteria</taxon>
        <taxon>Thermotogati</taxon>
        <taxon>Deinococcota</taxon>
        <taxon>Deinococci</taxon>
        <taxon>Deinococcales</taxon>
        <taxon>Deinococcaceae</taxon>
        <taxon>Deinococcus</taxon>
    </lineage>
</organism>
<dbReference type="SUPFAM" id="SSF51735">
    <property type="entry name" value="NAD(P)-binding Rossmann-fold domains"/>
    <property type="match status" value="1"/>
</dbReference>
<proteinExistence type="predicted"/>
<keyword evidence="3" id="KW-1185">Reference proteome</keyword>
<dbReference type="EMBL" id="PPPD01000002">
    <property type="protein sequence ID" value="PNY79641.1"/>
    <property type="molecule type" value="Genomic_DNA"/>
</dbReference>
<dbReference type="InterPro" id="IPR020843">
    <property type="entry name" value="ER"/>
</dbReference>
<dbReference type="SUPFAM" id="SSF50129">
    <property type="entry name" value="GroES-like"/>
    <property type="match status" value="1"/>
</dbReference>
<dbReference type="AlphaFoldDB" id="A0A2K3USX3"/>
<dbReference type="PANTHER" id="PTHR44013">
    <property type="entry name" value="ZINC-TYPE ALCOHOL DEHYDROGENASE-LIKE PROTEIN C16A3.02C"/>
    <property type="match status" value="1"/>
</dbReference>
<dbReference type="CDD" id="cd05289">
    <property type="entry name" value="MDR_like_2"/>
    <property type="match status" value="1"/>
</dbReference>
<dbReference type="Proteomes" id="UP000236379">
    <property type="component" value="Unassembled WGS sequence"/>
</dbReference>
<dbReference type="Pfam" id="PF13602">
    <property type="entry name" value="ADH_zinc_N_2"/>
    <property type="match status" value="1"/>
</dbReference>
<dbReference type="Pfam" id="PF08240">
    <property type="entry name" value="ADH_N"/>
    <property type="match status" value="1"/>
</dbReference>
<feature type="domain" description="Enoyl reductase (ER)" evidence="1">
    <location>
        <begin position="10"/>
        <end position="313"/>
    </location>
</feature>
<dbReference type="Gene3D" id="3.90.180.10">
    <property type="entry name" value="Medium-chain alcohol dehydrogenases, catalytic domain"/>
    <property type="match status" value="1"/>
</dbReference>
<dbReference type="InterPro" id="IPR011032">
    <property type="entry name" value="GroES-like_sf"/>
</dbReference>
<dbReference type="InterPro" id="IPR036291">
    <property type="entry name" value="NAD(P)-bd_dom_sf"/>
</dbReference>
<dbReference type="PANTHER" id="PTHR44013:SF1">
    <property type="entry name" value="ZINC-TYPE ALCOHOL DEHYDROGENASE-LIKE PROTEIN C16A3.02C"/>
    <property type="match status" value="1"/>
</dbReference>